<feature type="domain" description="J" evidence="2">
    <location>
        <begin position="150"/>
        <end position="205"/>
    </location>
</feature>
<name>K6YF66_9ALTE</name>
<evidence type="ECO:0000256" key="1">
    <source>
        <dbReference type="ARBA" id="ARBA00023186"/>
    </source>
</evidence>
<keyword evidence="1" id="KW-0143">Chaperone</keyword>
<accession>K6YF66</accession>
<dbReference type="InterPro" id="IPR021059">
    <property type="entry name" value="DnaJ-related_N"/>
</dbReference>
<dbReference type="EMBL" id="BAEN01000049">
    <property type="protein sequence ID" value="GAC15278.1"/>
    <property type="molecule type" value="Genomic_DNA"/>
</dbReference>
<dbReference type="SUPFAM" id="SSF46565">
    <property type="entry name" value="Chaperone J-domain"/>
    <property type="match status" value="1"/>
</dbReference>
<dbReference type="STRING" id="1127673.GLIP_2653"/>
<sequence>MLQNLSLLSALEDILLTDNGANIESQPISEYRLITKLQKPPYSLFDSEALREPLAMFRCHFVLFHHLYQLQNSWIKQGKGKLTIHTTKIVLTPLKPSQHVIELPDPLRDYYLDWQNFDKTNTQDVEDLLDSFWQKMASDPQITSPQDKQSALSILELTEPFELKTLKQAYRAKQHQHHPDKGGDAGKSKQLQWAYYVLKREFHSQ</sequence>
<dbReference type="Gene3D" id="1.10.287.110">
    <property type="entry name" value="DnaJ domain"/>
    <property type="match status" value="1"/>
</dbReference>
<gene>
    <name evidence="3" type="ORF">GLIP_2653</name>
</gene>
<dbReference type="SMART" id="SM00271">
    <property type="entry name" value="DnaJ"/>
    <property type="match status" value="1"/>
</dbReference>
<dbReference type="InterPro" id="IPR001623">
    <property type="entry name" value="DnaJ_domain"/>
</dbReference>
<evidence type="ECO:0000313" key="4">
    <source>
        <dbReference type="Proteomes" id="UP000006334"/>
    </source>
</evidence>
<evidence type="ECO:0000259" key="2">
    <source>
        <dbReference type="PROSITE" id="PS50076"/>
    </source>
</evidence>
<keyword evidence="4" id="KW-1185">Reference proteome</keyword>
<dbReference type="Pfam" id="PF12339">
    <property type="entry name" value="DNAJ_related"/>
    <property type="match status" value="1"/>
</dbReference>
<organism evidence="3 4">
    <name type="scientific">Aliiglaciecola lipolytica E3</name>
    <dbReference type="NCBI Taxonomy" id="1127673"/>
    <lineage>
        <taxon>Bacteria</taxon>
        <taxon>Pseudomonadati</taxon>
        <taxon>Pseudomonadota</taxon>
        <taxon>Gammaproteobacteria</taxon>
        <taxon>Alteromonadales</taxon>
        <taxon>Alteromonadaceae</taxon>
        <taxon>Aliiglaciecola</taxon>
    </lineage>
</organism>
<dbReference type="CDD" id="cd06257">
    <property type="entry name" value="DnaJ"/>
    <property type="match status" value="1"/>
</dbReference>
<dbReference type="Proteomes" id="UP000006334">
    <property type="component" value="Unassembled WGS sequence"/>
</dbReference>
<dbReference type="AlphaFoldDB" id="K6YF66"/>
<dbReference type="eggNOG" id="COG2214">
    <property type="taxonomic scope" value="Bacteria"/>
</dbReference>
<reference evidence="3 4" key="1">
    <citation type="journal article" date="2017" name="Antonie Van Leeuwenhoek">
        <title>Rhizobium rhizosphaerae sp. nov., a novel species isolated from rice rhizosphere.</title>
        <authorList>
            <person name="Zhao J.J."/>
            <person name="Zhang J."/>
            <person name="Zhang R.J."/>
            <person name="Zhang C.W."/>
            <person name="Yin H.Q."/>
            <person name="Zhang X.X."/>
        </authorList>
    </citation>
    <scope>NUCLEOTIDE SEQUENCE [LARGE SCALE GENOMIC DNA]</scope>
    <source>
        <strain evidence="3 4">E3</strain>
    </source>
</reference>
<protein>
    <recommendedName>
        <fullName evidence="2">J domain-containing protein</fullName>
    </recommendedName>
</protein>
<comment type="caution">
    <text evidence="3">The sequence shown here is derived from an EMBL/GenBank/DDBJ whole genome shotgun (WGS) entry which is preliminary data.</text>
</comment>
<evidence type="ECO:0000313" key="3">
    <source>
        <dbReference type="EMBL" id="GAC15278.1"/>
    </source>
</evidence>
<dbReference type="PROSITE" id="PS50076">
    <property type="entry name" value="DNAJ_2"/>
    <property type="match status" value="1"/>
</dbReference>
<proteinExistence type="predicted"/>
<dbReference type="InterPro" id="IPR036869">
    <property type="entry name" value="J_dom_sf"/>
</dbReference>